<proteinExistence type="predicted"/>
<dbReference type="RefSeq" id="WP_115922951.1">
    <property type="nucleotide sequence ID" value="NZ_QTUA01000001.1"/>
</dbReference>
<protein>
    <submittedName>
        <fullName evidence="3">GH15 family glucan-1,4-alpha-glucosidase</fullName>
    </submittedName>
</protein>
<dbReference type="InterPro" id="IPR045582">
    <property type="entry name" value="Trehalase-like_N"/>
</dbReference>
<dbReference type="Pfam" id="PF00723">
    <property type="entry name" value="Glyco_hydro_15"/>
    <property type="match status" value="1"/>
</dbReference>
<gene>
    <name evidence="3" type="ORF">DFJ65_2089</name>
</gene>
<feature type="domain" description="Trehalase-like N-terminal" evidence="2">
    <location>
        <begin position="16"/>
        <end position="152"/>
    </location>
</feature>
<dbReference type="Gene3D" id="1.50.10.10">
    <property type="match status" value="1"/>
</dbReference>
<dbReference type="PANTHER" id="PTHR31616:SF0">
    <property type="entry name" value="GLUCAN 1,4-ALPHA-GLUCOSIDASE"/>
    <property type="match status" value="1"/>
</dbReference>
<evidence type="ECO:0000313" key="3">
    <source>
        <dbReference type="EMBL" id="REF31047.1"/>
    </source>
</evidence>
<dbReference type="EMBL" id="QTUA01000001">
    <property type="protein sequence ID" value="REF31047.1"/>
    <property type="molecule type" value="Genomic_DNA"/>
</dbReference>
<dbReference type="InterPro" id="IPR008928">
    <property type="entry name" value="6-hairpin_glycosidase_sf"/>
</dbReference>
<evidence type="ECO:0000259" key="2">
    <source>
        <dbReference type="Pfam" id="PF19291"/>
    </source>
</evidence>
<feature type="domain" description="GH15-like" evidence="1">
    <location>
        <begin position="234"/>
        <end position="600"/>
    </location>
</feature>
<dbReference type="GO" id="GO:0004553">
    <property type="term" value="F:hydrolase activity, hydrolyzing O-glycosyl compounds"/>
    <property type="evidence" value="ECO:0007669"/>
    <property type="project" value="UniProtKB-ARBA"/>
</dbReference>
<organism evidence="3 4">
    <name type="scientific">Calidifontibacter indicus</name>
    <dbReference type="NCBI Taxonomy" id="419650"/>
    <lineage>
        <taxon>Bacteria</taxon>
        <taxon>Bacillati</taxon>
        <taxon>Actinomycetota</taxon>
        <taxon>Actinomycetes</taxon>
        <taxon>Micrococcales</taxon>
        <taxon>Dermacoccaceae</taxon>
        <taxon>Calidifontibacter</taxon>
    </lineage>
</organism>
<dbReference type="AlphaFoldDB" id="A0A3D9UNY5"/>
<dbReference type="InterPro" id="IPR012341">
    <property type="entry name" value="6hp_glycosidase-like_sf"/>
</dbReference>
<dbReference type="SUPFAM" id="SSF48208">
    <property type="entry name" value="Six-hairpin glycosidases"/>
    <property type="match status" value="1"/>
</dbReference>
<comment type="caution">
    <text evidence="3">The sequence shown here is derived from an EMBL/GenBank/DDBJ whole genome shotgun (WGS) entry which is preliminary data.</text>
</comment>
<keyword evidence="4" id="KW-1185">Reference proteome</keyword>
<dbReference type="GO" id="GO:0005975">
    <property type="term" value="P:carbohydrate metabolic process"/>
    <property type="evidence" value="ECO:0007669"/>
    <property type="project" value="InterPro"/>
</dbReference>
<dbReference type="Pfam" id="PF19291">
    <property type="entry name" value="TREH_N"/>
    <property type="match status" value="1"/>
</dbReference>
<name>A0A3D9UNY5_9MICO</name>
<dbReference type="Proteomes" id="UP000256253">
    <property type="component" value="Unassembled WGS sequence"/>
</dbReference>
<dbReference type="InterPro" id="IPR011613">
    <property type="entry name" value="GH15-like"/>
</dbReference>
<sequence>MLEDIHDEVRRAAEPETTPIEDYAVIGDTETAALVSRFGSIDWLCLPRFDSASCFTNLLGRPEHGRWLLRPFAEAETTRRYVGNTSILETTHRTATGAVKVTDLMPLGMERADLVRIVDCVEGEVEMQHEWIVRFNYGRTRPWVTHLERADDEPEALTAIAGPDMLVLRSSRSPHAEDGTHRDRWTMKAGDREEFTMNWFASWKPVPPPTDVERRVARTFETSQAWAAQCTYRGPYEDAVVRSLLVLRLLTDTRRGGIVAAPTTSLPEDFGGVRNWDYRYCWLRDAALTLEALLGAGFVEATDLWRDWLIRAIAGDPEDMQIMYAVDGGRDLPERELDHLPGYAGSKPVRIGNGAVDQRQTDVLGEVMIALQDARAMGLSDSDRGWAIQRALVEELAEHWTEPDNGLWEIRGPLRHFTHSRVMVWAAFDRAIRAVEEHGAEGPLERWREIRDQVRAEILEKGFNQEINSFVQHYDTTEVDASLLLIPLVKFLPGDDPRVLGTIERIEHDLMRDGLLLRYRTEAGVDGLPGDEHPFLACSFWLVSAYARAGRVDDGHRLMQRLVALCNDVGLLAEEYDVENNRMVGNFPQAFSHLTLVGAAVELAAAEADRPGTD</sequence>
<dbReference type="PANTHER" id="PTHR31616">
    <property type="entry name" value="TREHALASE"/>
    <property type="match status" value="1"/>
</dbReference>
<evidence type="ECO:0000259" key="1">
    <source>
        <dbReference type="Pfam" id="PF00723"/>
    </source>
</evidence>
<reference evidence="3 4" key="1">
    <citation type="submission" date="2018-08" db="EMBL/GenBank/DDBJ databases">
        <title>Sequencing the genomes of 1000 actinobacteria strains.</title>
        <authorList>
            <person name="Klenk H.-P."/>
        </authorList>
    </citation>
    <scope>NUCLEOTIDE SEQUENCE [LARGE SCALE GENOMIC DNA]</scope>
    <source>
        <strain evidence="3 4">DSM 22967</strain>
    </source>
</reference>
<dbReference type="OrthoDB" id="3902805at2"/>
<evidence type="ECO:0000313" key="4">
    <source>
        <dbReference type="Proteomes" id="UP000256253"/>
    </source>
</evidence>
<accession>A0A3D9UNY5</accession>